<dbReference type="EMBL" id="JXTB01000161">
    <property type="protein sequence ID" value="PON57277.1"/>
    <property type="molecule type" value="Genomic_DNA"/>
</dbReference>
<name>A0A2P5C8B9_PARAD</name>
<dbReference type="OrthoDB" id="10464793at2759"/>
<evidence type="ECO:0000256" key="1">
    <source>
        <dbReference type="SAM" id="MobiDB-lite"/>
    </source>
</evidence>
<feature type="region of interest" description="Disordered" evidence="1">
    <location>
        <begin position="83"/>
        <end position="106"/>
    </location>
</feature>
<sequence>PILSCFLSHASNSEGDMGLEGDMGSEVEQLIAKRAVYEEIKRLKLKPIFIAPEEIDKLPKCYKTHYQGLWVLRQSVGHAKAKQNKEKSELQMNEAVSDSTPFMNFG</sequence>
<gene>
    <name evidence="2" type="ORF">PanWU01x14_175410</name>
</gene>
<keyword evidence="3" id="KW-1185">Reference proteome</keyword>
<dbReference type="AlphaFoldDB" id="A0A2P5C8B9"/>
<accession>A0A2P5C8B9</accession>
<comment type="caution">
    <text evidence="2">The sequence shown here is derived from an EMBL/GenBank/DDBJ whole genome shotgun (WGS) entry which is preliminary data.</text>
</comment>
<reference evidence="3" key="1">
    <citation type="submission" date="2016-06" db="EMBL/GenBank/DDBJ databases">
        <title>Parallel loss of symbiosis genes in relatives of nitrogen-fixing non-legume Parasponia.</title>
        <authorList>
            <person name="Van Velzen R."/>
            <person name="Holmer R."/>
            <person name="Bu F."/>
            <person name="Rutten L."/>
            <person name="Van Zeijl A."/>
            <person name="Liu W."/>
            <person name="Santuari L."/>
            <person name="Cao Q."/>
            <person name="Sharma T."/>
            <person name="Shen D."/>
            <person name="Roswanjaya Y."/>
            <person name="Wardhani T."/>
            <person name="Kalhor M.S."/>
            <person name="Jansen J."/>
            <person name="Van den Hoogen J."/>
            <person name="Gungor B."/>
            <person name="Hartog M."/>
            <person name="Hontelez J."/>
            <person name="Verver J."/>
            <person name="Yang W.-C."/>
            <person name="Schijlen E."/>
            <person name="Repin R."/>
            <person name="Schilthuizen M."/>
            <person name="Schranz E."/>
            <person name="Heidstra R."/>
            <person name="Miyata K."/>
            <person name="Fedorova E."/>
            <person name="Kohlen W."/>
            <person name="Bisseling T."/>
            <person name="Smit S."/>
            <person name="Geurts R."/>
        </authorList>
    </citation>
    <scope>NUCLEOTIDE SEQUENCE [LARGE SCALE GENOMIC DNA]</scope>
    <source>
        <strain evidence="3">cv. WU1-14</strain>
    </source>
</reference>
<dbReference type="Proteomes" id="UP000237105">
    <property type="component" value="Unassembled WGS sequence"/>
</dbReference>
<evidence type="ECO:0000313" key="3">
    <source>
        <dbReference type="Proteomes" id="UP000237105"/>
    </source>
</evidence>
<protein>
    <submittedName>
        <fullName evidence="2">Uncharacterized protein</fullName>
    </submittedName>
</protein>
<feature type="non-terminal residue" evidence="2">
    <location>
        <position position="1"/>
    </location>
</feature>
<feature type="compositionally biased region" description="Polar residues" evidence="1">
    <location>
        <begin position="90"/>
        <end position="106"/>
    </location>
</feature>
<proteinExistence type="predicted"/>
<organism evidence="2 3">
    <name type="scientific">Parasponia andersonii</name>
    <name type="common">Sponia andersonii</name>
    <dbReference type="NCBI Taxonomy" id="3476"/>
    <lineage>
        <taxon>Eukaryota</taxon>
        <taxon>Viridiplantae</taxon>
        <taxon>Streptophyta</taxon>
        <taxon>Embryophyta</taxon>
        <taxon>Tracheophyta</taxon>
        <taxon>Spermatophyta</taxon>
        <taxon>Magnoliopsida</taxon>
        <taxon>eudicotyledons</taxon>
        <taxon>Gunneridae</taxon>
        <taxon>Pentapetalae</taxon>
        <taxon>rosids</taxon>
        <taxon>fabids</taxon>
        <taxon>Rosales</taxon>
        <taxon>Cannabaceae</taxon>
        <taxon>Parasponia</taxon>
    </lineage>
</organism>
<evidence type="ECO:0000313" key="2">
    <source>
        <dbReference type="EMBL" id="PON57277.1"/>
    </source>
</evidence>